<feature type="region of interest" description="Disordered" evidence="1">
    <location>
        <begin position="1"/>
        <end position="100"/>
    </location>
</feature>
<keyword evidence="3" id="KW-1185">Reference proteome</keyword>
<accession>A0ABS8SRX5</accession>
<gene>
    <name evidence="2" type="ORF">HAX54_047092</name>
</gene>
<evidence type="ECO:0000313" key="3">
    <source>
        <dbReference type="Proteomes" id="UP000823775"/>
    </source>
</evidence>
<dbReference type="EMBL" id="JACEIK010000754">
    <property type="protein sequence ID" value="MCD7461774.1"/>
    <property type="molecule type" value="Genomic_DNA"/>
</dbReference>
<sequence length="100" mass="11237">MRGRTDAGQLDSKLQRRDLVPSQRKEGTRLTSKSSKKKVVVETKRKQWEVIEKEEPIATTRGSKSKKEKGSKALQTEGPGDSSRPTNQKGPVKSLTREEM</sequence>
<organism evidence="2 3">
    <name type="scientific">Datura stramonium</name>
    <name type="common">Jimsonweed</name>
    <name type="synonym">Common thornapple</name>
    <dbReference type="NCBI Taxonomy" id="4076"/>
    <lineage>
        <taxon>Eukaryota</taxon>
        <taxon>Viridiplantae</taxon>
        <taxon>Streptophyta</taxon>
        <taxon>Embryophyta</taxon>
        <taxon>Tracheophyta</taxon>
        <taxon>Spermatophyta</taxon>
        <taxon>Magnoliopsida</taxon>
        <taxon>eudicotyledons</taxon>
        <taxon>Gunneridae</taxon>
        <taxon>Pentapetalae</taxon>
        <taxon>asterids</taxon>
        <taxon>lamiids</taxon>
        <taxon>Solanales</taxon>
        <taxon>Solanaceae</taxon>
        <taxon>Solanoideae</taxon>
        <taxon>Datureae</taxon>
        <taxon>Datura</taxon>
    </lineage>
</organism>
<reference evidence="2 3" key="1">
    <citation type="journal article" date="2021" name="BMC Genomics">
        <title>Datura genome reveals duplications of psychoactive alkaloid biosynthetic genes and high mutation rate following tissue culture.</title>
        <authorList>
            <person name="Rajewski A."/>
            <person name="Carter-House D."/>
            <person name="Stajich J."/>
            <person name="Litt A."/>
        </authorList>
    </citation>
    <scope>NUCLEOTIDE SEQUENCE [LARGE SCALE GENOMIC DNA]</scope>
    <source>
        <strain evidence="2">AR-01</strain>
    </source>
</reference>
<evidence type="ECO:0000313" key="2">
    <source>
        <dbReference type="EMBL" id="MCD7461774.1"/>
    </source>
</evidence>
<dbReference type="Proteomes" id="UP000823775">
    <property type="component" value="Unassembled WGS sequence"/>
</dbReference>
<protein>
    <submittedName>
        <fullName evidence="2">Uncharacterized protein</fullName>
    </submittedName>
</protein>
<feature type="compositionally biased region" description="Basic and acidic residues" evidence="1">
    <location>
        <begin position="39"/>
        <end position="56"/>
    </location>
</feature>
<feature type="compositionally biased region" description="Basic and acidic residues" evidence="1">
    <location>
        <begin position="13"/>
        <end position="28"/>
    </location>
</feature>
<proteinExistence type="predicted"/>
<comment type="caution">
    <text evidence="2">The sequence shown here is derived from an EMBL/GenBank/DDBJ whole genome shotgun (WGS) entry which is preliminary data.</text>
</comment>
<name>A0ABS8SRX5_DATST</name>
<evidence type="ECO:0000256" key="1">
    <source>
        <dbReference type="SAM" id="MobiDB-lite"/>
    </source>
</evidence>